<dbReference type="Proteomes" id="UP000030671">
    <property type="component" value="Unassembled WGS sequence"/>
</dbReference>
<name>W4K426_HETIT</name>
<dbReference type="GO" id="GO:0030148">
    <property type="term" value="P:sphingolipid biosynthetic process"/>
    <property type="evidence" value="ECO:0007669"/>
    <property type="project" value="TreeGrafter"/>
</dbReference>
<sequence length="254" mass="28121">MPQKTKTKSHSAHKKSTPPLVKAYLVLYNLLSACGWSYILYLTLTHLVTPSSPPPPPSISTPAYIPPFVPQALVPLYTRATTASTAVGTPTLYVQSAALLEVLHVLLGFVRSPLGTTATQVASRLYLVWGIAPRFESARASPFFASMVLSWSVTEVIRYTFYAASLVGAEPRLLTWLRYTTFYVLYPTGAGSEAFVAFATLPLKTPLNEWDVESIGRAVLFGIWWPGLYVMYTYMMKQRRKVFGGQRTAKPKSS</sequence>
<keyword evidence="5 14" id="KW-0444">Lipid biosynthesis</keyword>
<evidence type="ECO:0000256" key="10">
    <source>
        <dbReference type="ARBA" id="ARBA00023136"/>
    </source>
</evidence>
<feature type="transmembrane region" description="Helical" evidence="14">
    <location>
        <begin position="215"/>
        <end position="234"/>
    </location>
</feature>
<accession>W4K426</accession>
<keyword evidence="6 14" id="KW-0812">Transmembrane</keyword>
<evidence type="ECO:0000256" key="6">
    <source>
        <dbReference type="ARBA" id="ARBA00022692"/>
    </source>
</evidence>
<organism evidence="15 16">
    <name type="scientific">Heterobasidion irregulare (strain TC 32-1)</name>
    <dbReference type="NCBI Taxonomy" id="747525"/>
    <lineage>
        <taxon>Eukaryota</taxon>
        <taxon>Fungi</taxon>
        <taxon>Dikarya</taxon>
        <taxon>Basidiomycota</taxon>
        <taxon>Agaricomycotina</taxon>
        <taxon>Agaricomycetes</taxon>
        <taxon>Russulales</taxon>
        <taxon>Bondarzewiaceae</taxon>
        <taxon>Heterobasidion</taxon>
        <taxon>Heterobasidion annosum species complex</taxon>
    </lineage>
</organism>
<evidence type="ECO:0000256" key="7">
    <source>
        <dbReference type="ARBA" id="ARBA00022832"/>
    </source>
</evidence>
<dbReference type="Pfam" id="PF04387">
    <property type="entry name" value="PTPLA"/>
    <property type="match status" value="1"/>
</dbReference>
<dbReference type="GO" id="GO:0030497">
    <property type="term" value="P:fatty acid elongation"/>
    <property type="evidence" value="ECO:0007669"/>
    <property type="project" value="TreeGrafter"/>
</dbReference>
<dbReference type="GO" id="GO:0005789">
    <property type="term" value="C:endoplasmic reticulum membrane"/>
    <property type="evidence" value="ECO:0007669"/>
    <property type="project" value="UniProtKB-SubCell"/>
</dbReference>
<dbReference type="InParanoid" id="W4K426"/>
<dbReference type="PROSITE" id="PS51257">
    <property type="entry name" value="PROKAR_LIPOPROTEIN"/>
    <property type="match status" value="1"/>
</dbReference>
<comment type="function">
    <text evidence="14">Catalyzes the third of the four reactions of the long-chain fatty acids elongation cycle. This endoplasmic reticulum-bound enzymatic process, allows the addition of two carbons to the chain of long- and very long-chain fatty acids/VLCFAs per cycle. This enzyme catalyzes the dehydration of the 3-hydroxyacyl-CoA intermediate into trans-2,3-enoyl-CoA, within each cycle of fatty acid elongation. Thereby, it participates to the production of VLCFAs of different chain lengths that are involved in multiple biological processes as precursors of membrane lipids and lipid mediators.</text>
</comment>
<evidence type="ECO:0000256" key="13">
    <source>
        <dbReference type="ARBA" id="ARBA00036671"/>
    </source>
</evidence>
<keyword evidence="11 14" id="KW-0275">Fatty acid biosynthesis</keyword>
<keyword evidence="16" id="KW-1185">Reference proteome</keyword>
<evidence type="ECO:0000256" key="14">
    <source>
        <dbReference type="RuleBase" id="RU363109"/>
    </source>
</evidence>
<dbReference type="OrthoDB" id="46988at2759"/>
<evidence type="ECO:0000256" key="5">
    <source>
        <dbReference type="ARBA" id="ARBA00022516"/>
    </source>
</evidence>
<gene>
    <name evidence="15" type="ORF">HETIRDRAFT_476130</name>
</gene>
<keyword evidence="10 14" id="KW-0472">Membrane</keyword>
<dbReference type="RefSeq" id="XP_009547238.1">
    <property type="nucleotide sequence ID" value="XM_009548943.1"/>
</dbReference>
<dbReference type="eggNOG" id="KOG3187">
    <property type="taxonomic scope" value="Eukaryota"/>
</dbReference>
<dbReference type="EMBL" id="KI925459">
    <property type="protein sequence ID" value="ETW80499.1"/>
    <property type="molecule type" value="Genomic_DNA"/>
</dbReference>
<dbReference type="GeneID" id="20677663"/>
<evidence type="ECO:0000313" key="15">
    <source>
        <dbReference type="EMBL" id="ETW80499.1"/>
    </source>
</evidence>
<dbReference type="EC" id="4.2.1.134" evidence="4 14"/>
<feature type="transmembrane region" description="Helical" evidence="14">
    <location>
        <begin position="182"/>
        <end position="203"/>
    </location>
</feature>
<dbReference type="FunCoup" id="W4K426">
    <property type="interactions" value="360"/>
</dbReference>
<proteinExistence type="inferred from homology"/>
<dbReference type="GO" id="GO:0102158">
    <property type="term" value="F:very-long-chain (3R)-3-hydroxyacyl-CoA dehydratase activity"/>
    <property type="evidence" value="ECO:0007669"/>
    <property type="project" value="UniProtKB-EC"/>
</dbReference>
<evidence type="ECO:0000256" key="3">
    <source>
        <dbReference type="ARBA" id="ARBA00007811"/>
    </source>
</evidence>
<feature type="transmembrane region" description="Helical" evidence="14">
    <location>
        <begin position="21"/>
        <end position="44"/>
    </location>
</feature>
<dbReference type="HOGENOM" id="CLU_034302_6_1_1"/>
<keyword evidence="7 14" id="KW-0276">Fatty acid metabolism</keyword>
<dbReference type="PANTHER" id="PTHR11035:SF3">
    <property type="entry name" value="VERY-LONG-CHAIN (3R)-3-HYDROXYACYL-COA DEHYDRATASE"/>
    <property type="match status" value="1"/>
</dbReference>
<evidence type="ECO:0000256" key="11">
    <source>
        <dbReference type="ARBA" id="ARBA00023160"/>
    </source>
</evidence>
<dbReference type="STRING" id="747525.W4K426"/>
<keyword evidence="14" id="KW-0256">Endoplasmic reticulum</keyword>
<feature type="transmembrane region" description="Helical" evidence="14">
    <location>
        <begin position="143"/>
        <end position="161"/>
    </location>
</feature>
<dbReference type="UniPathway" id="UPA00094"/>
<dbReference type="KEGG" id="hir:HETIRDRAFT_476130"/>
<comment type="pathway">
    <text evidence="2 14">Lipid metabolism; fatty acid biosynthesis.</text>
</comment>
<evidence type="ECO:0000256" key="12">
    <source>
        <dbReference type="ARBA" id="ARBA00023239"/>
    </source>
</evidence>
<reference evidence="15 16" key="1">
    <citation type="journal article" date="2012" name="New Phytol.">
        <title>Insight into trade-off between wood decay and parasitism from the genome of a fungal forest pathogen.</title>
        <authorList>
            <person name="Olson A."/>
            <person name="Aerts A."/>
            <person name="Asiegbu F."/>
            <person name="Belbahri L."/>
            <person name="Bouzid O."/>
            <person name="Broberg A."/>
            <person name="Canback B."/>
            <person name="Coutinho P.M."/>
            <person name="Cullen D."/>
            <person name="Dalman K."/>
            <person name="Deflorio G."/>
            <person name="van Diepen L.T."/>
            <person name="Dunand C."/>
            <person name="Duplessis S."/>
            <person name="Durling M."/>
            <person name="Gonthier P."/>
            <person name="Grimwood J."/>
            <person name="Fossdal C.G."/>
            <person name="Hansson D."/>
            <person name="Henrissat B."/>
            <person name="Hietala A."/>
            <person name="Himmelstrand K."/>
            <person name="Hoffmeister D."/>
            <person name="Hogberg N."/>
            <person name="James T.Y."/>
            <person name="Karlsson M."/>
            <person name="Kohler A."/>
            <person name="Kues U."/>
            <person name="Lee Y.H."/>
            <person name="Lin Y.C."/>
            <person name="Lind M."/>
            <person name="Lindquist E."/>
            <person name="Lombard V."/>
            <person name="Lucas S."/>
            <person name="Lunden K."/>
            <person name="Morin E."/>
            <person name="Murat C."/>
            <person name="Park J."/>
            <person name="Raffaello T."/>
            <person name="Rouze P."/>
            <person name="Salamov A."/>
            <person name="Schmutz J."/>
            <person name="Solheim H."/>
            <person name="Stahlberg J."/>
            <person name="Velez H."/>
            <person name="de Vries R.P."/>
            <person name="Wiebenga A."/>
            <person name="Woodward S."/>
            <person name="Yakovlev I."/>
            <person name="Garbelotto M."/>
            <person name="Martin F."/>
            <person name="Grigoriev I.V."/>
            <person name="Stenlid J."/>
        </authorList>
    </citation>
    <scope>NUCLEOTIDE SEQUENCE [LARGE SCALE GENOMIC DNA]</scope>
    <source>
        <strain evidence="15 16">TC 32-1</strain>
    </source>
</reference>
<dbReference type="GO" id="GO:0042761">
    <property type="term" value="P:very long-chain fatty acid biosynthetic process"/>
    <property type="evidence" value="ECO:0007669"/>
    <property type="project" value="TreeGrafter"/>
</dbReference>
<keyword evidence="8 14" id="KW-1133">Transmembrane helix</keyword>
<keyword evidence="12 14" id="KW-0456">Lyase</keyword>
<dbReference type="InterPro" id="IPR007482">
    <property type="entry name" value="Tyr_Pase-like_PTPLA"/>
</dbReference>
<evidence type="ECO:0000256" key="4">
    <source>
        <dbReference type="ARBA" id="ARBA00013122"/>
    </source>
</evidence>
<comment type="similarity">
    <text evidence="3 14">Belongs to the very long-chain fatty acids dehydratase HACD family.</text>
</comment>
<dbReference type="AlphaFoldDB" id="W4K426"/>
<evidence type="ECO:0000256" key="1">
    <source>
        <dbReference type="ARBA" id="ARBA00004141"/>
    </source>
</evidence>
<comment type="caution">
    <text evidence="14">Lacks conserved residue(s) required for the propagation of feature annotation.</text>
</comment>
<evidence type="ECO:0000313" key="16">
    <source>
        <dbReference type="Proteomes" id="UP000030671"/>
    </source>
</evidence>
<evidence type="ECO:0000256" key="8">
    <source>
        <dbReference type="ARBA" id="ARBA00022989"/>
    </source>
</evidence>
<keyword evidence="9 14" id="KW-0443">Lipid metabolism</keyword>
<protein>
    <recommendedName>
        <fullName evidence="4 14">Very-long-chain (3R)-3-hydroxyacyl-CoA dehydratase</fullName>
        <ecNumber evidence="4 14">4.2.1.134</ecNumber>
    </recommendedName>
</protein>
<comment type="subcellular location">
    <subcellularLocation>
        <location evidence="14">Endoplasmic reticulum membrane</location>
        <topology evidence="14">Multi-pass membrane protein</topology>
    </subcellularLocation>
    <subcellularLocation>
        <location evidence="1">Membrane</location>
        <topology evidence="1">Multi-pass membrane protein</topology>
    </subcellularLocation>
</comment>
<dbReference type="PANTHER" id="PTHR11035">
    <property type="entry name" value="VERY-LONG-CHAIN (3R)-3-HYDROXYACYL-COA DEHYDRATASE"/>
    <property type="match status" value="1"/>
</dbReference>
<evidence type="ECO:0000256" key="9">
    <source>
        <dbReference type="ARBA" id="ARBA00023098"/>
    </source>
</evidence>
<evidence type="ECO:0000256" key="2">
    <source>
        <dbReference type="ARBA" id="ARBA00005194"/>
    </source>
</evidence>
<comment type="catalytic activity">
    <reaction evidence="13 14">
        <text>a very-long-chain (3R)-3-hydroxyacyl-CoA = a very-long-chain (2E)-enoyl-CoA + H2O</text>
        <dbReference type="Rhea" id="RHEA:45812"/>
        <dbReference type="ChEBI" id="CHEBI:15377"/>
        <dbReference type="ChEBI" id="CHEBI:83728"/>
        <dbReference type="ChEBI" id="CHEBI:85440"/>
        <dbReference type="EC" id="4.2.1.134"/>
    </reaction>
</comment>